<dbReference type="AlphaFoldDB" id="A0A6N9HCT7"/>
<gene>
    <name evidence="1" type="ORF">GTP41_01895</name>
</gene>
<keyword evidence="2" id="KW-1185">Reference proteome</keyword>
<organism evidence="1 2">
    <name type="scientific">Pseudoduganella guangdongensis</name>
    <dbReference type="NCBI Taxonomy" id="2692179"/>
    <lineage>
        <taxon>Bacteria</taxon>
        <taxon>Pseudomonadati</taxon>
        <taxon>Pseudomonadota</taxon>
        <taxon>Betaproteobacteria</taxon>
        <taxon>Burkholderiales</taxon>
        <taxon>Oxalobacteraceae</taxon>
        <taxon>Telluria group</taxon>
        <taxon>Pseudoduganella</taxon>
    </lineage>
</organism>
<dbReference type="EMBL" id="WWCJ01000001">
    <property type="protein sequence ID" value="MYN00843.1"/>
    <property type="molecule type" value="Genomic_DNA"/>
</dbReference>
<dbReference type="RefSeq" id="WP_161023844.1">
    <property type="nucleotide sequence ID" value="NZ_WWCJ01000001.1"/>
</dbReference>
<accession>A0A6N9HCT7</accession>
<evidence type="ECO:0000313" key="2">
    <source>
        <dbReference type="Proteomes" id="UP000448575"/>
    </source>
</evidence>
<protein>
    <submittedName>
        <fullName evidence="1">Uncharacterized protein</fullName>
    </submittedName>
</protein>
<proteinExistence type="predicted"/>
<evidence type="ECO:0000313" key="1">
    <source>
        <dbReference type="EMBL" id="MYN00843.1"/>
    </source>
</evidence>
<reference evidence="1 2" key="1">
    <citation type="submission" date="2019-12" db="EMBL/GenBank/DDBJ databases">
        <title>Novel species isolated from a subtropical stream in China.</title>
        <authorList>
            <person name="Lu H."/>
        </authorList>
    </citation>
    <scope>NUCLEOTIDE SEQUENCE [LARGE SCALE GENOMIC DNA]</scope>
    <source>
        <strain evidence="1 2">DS3</strain>
    </source>
</reference>
<dbReference type="Proteomes" id="UP000448575">
    <property type="component" value="Unassembled WGS sequence"/>
</dbReference>
<name>A0A6N9HCT7_9BURK</name>
<sequence length="331" mass="36419">MKKSLLLLLLITPRKFALVFGCTMLIATRAICSPTVHYTWTGVDVVTMDFNKVDKIRELTNIKSGDRYPINSPLLAKACANVREGLKLREVRCTAIEMEHFTALYVVQVGGYQQAKTNGMKGPCKEVGPNGDLIRKLYDSILQSELNEIRGLDFNSPIQIDDSFKLDERHKDFPIQQEVLRYASDVLSSVESCSALERIAGVSLLPYLGLPSVALSKGITLSDDPDENVRNAARRITSTLAKFATAEQSDLIVQSSCSALESSASFFDRNKSLMNLLSVVQHNPLIHLPSGCADFVAAISRTSSSPQLGMPAEQIIRKINEGLARSQSPTR</sequence>
<comment type="caution">
    <text evidence="1">The sequence shown here is derived from an EMBL/GenBank/DDBJ whole genome shotgun (WGS) entry which is preliminary data.</text>
</comment>